<evidence type="ECO:0000259" key="5">
    <source>
        <dbReference type="PROSITE" id="PS50850"/>
    </source>
</evidence>
<dbReference type="KEGG" id="vgo:GJW-30_1_00495"/>
<keyword evidence="7" id="KW-1185">Reference proteome</keyword>
<name>A0A0S3PPY7_9BRAD</name>
<feature type="transmembrane region" description="Helical" evidence="4">
    <location>
        <begin position="119"/>
        <end position="142"/>
    </location>
</feature>
<protein>
    <submittedName>
        <fullName evidence="6">Major Facilitator Superfamily protein</fullName>
    </submittedName>
</protein>
<dbReference type="Gene3D" id="1.20.1250.20">
    <property type="entry name" value="MFS general substrate transporter like domains"/>
    <property type="match status" value="2"/>
</dbReference>
<dbReference type="AlphaFoldDB" id="A0A0S3PPY7"/>
<evidence type="ECO:0000256" key="2">
    <source>
        <dbReference type="ARBA" id="ARBA00022989"/>
    </source>
</evidence>
<dbReference type="InterPro" id="IPR036259">
    <property type="entry name" value="MFS_trans_sf"/>
</dbReference>
<feature type="transmembrane region" description="Helical" evidence="4">
    <location>
        <begin position="32"/>
        <end position="53"/>
    </location>
</feature>
<feature type="transmembrane region" description="Helical" evidence="4">
    <location>
        <begin position="344"/>
        <end position="365"/>
    </location>
</feature>
<feature type="transmembrane region" description="Helical" evidence="4">
    <location>
        <begin position="148"/>
        <end position="171"/>
    </location>
</feature>
<proteinExistence type="predicted"/>
<feature type="transmembrane region" description="Helical" evidence="4">
    <location>
        <begin position="229"/>
        <end position="246"/>
    </location>
</feature>
<evidence type="ECO:0000256" key="3">
    <source>
        <dbReference type="ARBA" id="ARBA00023136"/>
    </source>
</evidence>
<evidence type="ECO:0000313" key="7">
    <source>
        <dbReference type="Proteomes" id="UP000236884"/>
    </source>
</evidence>
<keyword evidence="1 4" id="KW-0812">Transmembrane</keyword>
<feature type="transmembrane region" description="Helical" evidence="4">
    <location>
        <begin position="89"/>
        <end position="107"/>
    </location>
</feature>
<feature type="transmembrane region" description="Helical" evidence="4">
    <location>
        <begin position="60"/>
        <end position="83"/>
    </location>
</feature>
<dbReference type="PANTHER" id="PTHR23537">
    <property type="match status" value="1"/>
</dbReference>
<keyword evidence="3 4" id="KW-0472">Membrane</keyword>
<dbReference type="PANTHER" id="PTHR23537:SF1">
    <property type="entry name" value="SUGAR TRANSPORTER"/>
    <property type="match status" value="1"/>
</dbReference>
<dbReference type="Pfam" id="PF06779">
    <property type="entry name" value="MFS_4"/>
    <property type="match status" value="1"/>
</dbReference>
<dbReference type="Proteomes" id="UP000236884">
    <property type="component" value="Chromosome"/>
</dbReference>
<keyword evidence="2 4" id="KW-1133">Transmembrane helix</keyword>
<sequence length="370" mass="38019">MATYMGLGRFVYTPILPVMVEHLGYSKGQVGVIASSNFLGYLTGVLIGATPWIKGSRRAWALAMLALSAVTTGALAFFSSILVLSVLRFVGGVASAIGFVFLAALVIDRLTQAGRVGLLSVQFAGVGIGIASSAFMVSVMIRCGAGPYGLWLACGAAGLVSILLVALLIPARTDTPVAAAASGSRGGMINSAIIRIFLAYSLYGFGYVITVTFLVAIVRANPAIQPLEFWIWIIVGLAAAPSIALWNRIARKLGPKRTYALACVAEAIGVASSVLWQEPAGAILAAVLLGGTFVALTPLGIAAAREHAAGDPRIIISGISVGFGIGQIIGPIFAGWLFDSIGSFMPSTLAAAGALLVAAGLMLSIRPARV</sequence>
<organism evidence="6 7">
    <name type="scientific">Variibacter gotjawalensis</name>
    <dbReference type="NCBI Taxonomy" id="1333996"/>
    <lineage>
        <taxon>Bacteria</taxon>
        <taxon>Pseudomonadati</taxon>
        <taxon>Pseudomonadota</taxon>
        <taxon>Alphaproteobacteria</taxon>
        <taxon>Hyphomicrobiales</taxon>
        <taxon>Nitrobacteraceae</taxon>
        <taxon>Variibacter</taxon>
    </lineage>
</organism>
<feature type="transmembrane region" description="Helical" evidence="4">
    <location>
        <begin position="282"/>
        <end position="302"/>
    </location>
</feature>
<dbReference type="InterPro" id="IPR010645">
    <property type="entry name" value="MFS_4"/>
</dbReference>
<evidence type="ECO:0000256" key="4">
    <source>
        <dbReference type="SAM" id="Phobius"/>
    </source>
</evidence>
<evidence type="ECO:0000313" key="6">
    <source>
        <dbReference type="EMBL" id="BAT57983.1"/>
    </source>
</evidence>
<feature type="transmembrane region" description="Helical" evidence="4">
    <location>
        <begin position="258"/>
        <end position="276"/>
    </location>
</feature>
<dbReference type="PROSITE" id="PS50850">
    <property type="entry name" value="MFS"/>
    <property type="match status" value="1"/>
</dbReference>
<dbReference type="GO" id="GO:0022857">
    <property type="term" value="F:transmembrane transporter activity"/>
    <property type="evidence" value="ECO:0007669"/>
    <property type="project" value="InterPro"/>
</dbReference>
<feature type="domain" description="Major facilitator superfamily (MFS) profile" evidence="5">
    <location>
        <begin position="1"/>
        <end position="370"/>
    </location>
</feature>
<reference evidence="6 7" key="1">
    <citation type="submission" date="2015-08" db="EMBL/GenBank/DDBJ databases">
        <title>Investigation of the bacterial diversity of lava forest soil.</title>
        <authorList>
            <person name="Lee J.S."/>
        </authorList>
    </citation>
    <scope>NUCLEOTIDE SEQUENCE [LARGE SCALE GENOMIC DNA]</scope>
    <source>
        <strain evidence="6 7">GJW-30</strain>
    </source>
</reference>
<feature type="transmembrane region" description="Helical" evidence="4">
    <location>
        <begin position="314"/>
        <end position="338"/>
    </location>
</feature>
<dbReference type="SUPFAM" id="SSF103473">
    <property type="entry name" value="MFS general substrate transporter"/>
    <property type="match status" value="1"/>
</dbReference>
<evidence type="ECO:0000256" key="1">
    <source>
        <dbReference type="ARBA" id="ARBA00022692"/>
    </source>
</evidence>
<dbReference type="EMBL" id="AP014946">
    <property type="protein sequence ID" value="BAT57983.1"/>
    <property type="molecule type" value="Genomic_DNA"/>
</dbReference>
<feature type="transmembrane region" description="Helical" evidence="4">
    <location>
        <begin position="192"/>
        <end position="217"/>
    </location>
</feature>
<dbReference type="GO" id="GO:0005886">
    <property type="term" value="C:plasma membrane"/>
    <property type="evidence" value="ECO:0007669"/>
    <property type="project" value="TreeGrafter"/>
</dbReference>
<gene>
    <name evidence="6" type="ORF">GJW-30_1_00495</name>
</gene>
<accession>A0A0S3PPY7</accession>
<dbReference type="InterPro" id="IPR020846">
    <property type="entry name" value="MFS_dom"/>
</dbReference>